<dbReference type="STRING" id="478744.SAMN05444359_12465"/>
<reference evidence="2" key="1">
    <citation type="submission" date="2016-10" db="EMBL/GenBank/DDBJ databases">
        <authorList>
            <person name="Varghese N."/>
            <person name="Submissions S."/>
        </authorList>
    </citation>
    <scope>NUCLEOTIDE SEQUENCE [LARGE SCALE GENOMIC DNA]</scope>
    <source>
        <strain evidence="2">DSM 24740</strain>
    </source>
</reference>
<protein>
    <submittedName>
        <fullName evidence="1">Uncharacterized protein</fullName>
    </submittedName>
</protein>
<accession>A0A1H9LK65</accession>
<dbReference type="InParanoid" id="A0A1H9LK65"/>
<evidence type="ECO:0000313" key="2">
    <source>
        <dbReference type="Proteomes" id="UP000199021"/>
    </source>
</evidence>
<name>A0A1H9LK65_9BACT</name>
<dbReference type="EMBL" id="FOFB01000024">
    <property type="protein sequence ID" value="SER11587.1"/>
    <property type="molecule type" value="Genomic_DNA"/>
</dbReference>
<evidence type="ECO:0000313" key="1">
    <source>
        <dbReference type="EMBL" id="SER11587.1"/>
    </source>
</evidence>
<dbReference type="AlphaFoldDB" id="A0A1H9LK65"/>
<gene>
    <name evidence="1" type="ORF">SAMN05444359_12465</name>
</gene>
<keyword evidence="2" id="KW-1185">Reference proteome</keyword>
<dbReference type="Proteomes" id="UP000199021">
    <property type="component" value="Unassembled WGS sequence"/>
</dbReference>
<proteinExistence type="predicted"/>
<sequence length="80" mass="8542">MSEGLTIGLVWRGTAGAMGSPVKAMKVAAADKGTTVKPEICPLRFRHADTSEFLISIGMCPACIFNVLRTEYLSATHSEV</sequence>
<organism evidence="1 2">
    <name type="scientific">Neolewinella agarilytica</name>
    <dbReference type="NCBI Taxonomy" id="478744"/>
    <lineage>
        <taxon>Bacteria</taxon>
        <taxon>Pseudomonadati</taxon>
        <taxon>Bacteroidota</taxon>
        <taxon>Saprospiria</taxon>
        <taxon>Saprospirales</taxon>
        <taxon>Lewinellaceae</taxon>
        <taxon>Neolewinella</taxon>
    </lineage>
</organism>